<dbReference type="KEGG" id="shs:STEHIDRAFT_116258"/>
<dbReference type="RefSeq" id="XP_007311095.1">
    <property type="nucleotide sequence ID" value="XM_007311033.1"/>
</dbReference>
<reference evidence="2" key="1">
    <citation type="journal article" date="2012" name="Science">
        <title>The Paleozoic origin of enzymatic lignin decomposition reconstructed from 31 fungal genomes.</title>
        <authorList>
            <person name="Floudas D."/>
            <person name="Binder M."/>
            <person name="Riley R."/>
            <person name="Barry K."/>
            <person name="Blanchette R.A."/>
            <person name="Henrissat B."/>
            <person name="Martinez A.T."/>
            <person name="Otillar R."/>
            <person name="Spatafora J.W."/>
            <person name="Yadav J.S."/>
            <person name="Aerts A."/>
            <person name="Benoit I."/>
            <person name="Boyd A."/>
            <person name="Carlson A."/>
            <person name="Copeland A."/>
            <person name="Coutinho P.M."/>
            <person name="de Vries R.P."/>
            <person name="Ferreira P."/>
            <person name="Findley K."/>
            <person name="Foster B."/>
            <person name="Gaskell J."/>
            <person name="Glotzer D."/>
            <person name="Gorecki P."/>
            <person name="Heitman J."/>
            <person name="Hesse C."/>
            <person name="Hori C."/>
            <person name="Igarashi K."/>
            <person name="Jurgens J.A."/>
            <person name="Kallen N."/>
            <person name="Kersten P."/>
            <person name="Kohler A."/>
            <person name="Kuees U."/>
            <person name="Kumar T.K.A."/>
            <person name="Kuo A."/>
            <person name="LaButti K."/>
            <person name="Larrondo L.F."/>
            <person name="Lindquist E."/>
            <person name="Ling A."/>
            <person name="Lombard V."/>
            <person name="Lucas S."/>
            <person name="Lundell T."/>
            <person name="Martin R."/>
            <person name="McLaughlin D.J."/>
            <person name="Morgenstern I."/>
            <person name="Morin E."/>
            <person name="Murat C."/>
            <person name="Nagy L.G."/>
            <person name="Nolan M."/>
            <person name="Ohm R.A."/>
            <person name="Patyshakuliyeva A."/>
            <person name="Rokas A."/>
            <person name="Ruiz-Duenas F.J."/>
            <person name="Sabat G."/>
            <person name="Salamov A."/>
            <person name="Samejima M."/>
            <person name="Schmutz J."/>
            <person name="Slot J.C."/>
            <person name="St John F."/>
            <person name="Stenlid J."/>
            <person name="Sun H."/>
            <person name="Sun S."/>
            <person name="Syed K."/>
            <person name="Tsang A."/>
            <person name="Wiebenga A."/>
            <person name="Young D."/>
            <person name="Pisabarro A."/>
            <person name="Eastwood D.C."/>
            <person name="Martin F."/>
            <person name="Cullen D."/>
            <person name="Grigoriev I.V."/>
            <person name="Hibbett D.S."/>
        </authorList>
    </citation>
    <scope>NUCLEOTIDE SEQUENCE [LARGE SCALE GENOMIC DNA]</scope>
    <source>
        <strain evidence="2">FP-91666</strain>
    </source>
</reference>
<dbReference type="GeneID" id="18795877"/>
<dbReference type="Proteomes" id="UP000053927">
    <property type="component" value="Unassembled WGS sequence"/>
</dbReference>
<dbReference type="AlphaFoldDB" id="R7RY03"/>
<keyword evidence="2" id="KW-1185">Reference proteome</keyword>
<proteinExistence type="predicted"/>
<dbReference type="EMBL" id="JH687401">
    <property type="protein sequence ID" value="EIM79775.1"/>
    <property type="molecule type" value="Genomic_DNA"/>
</dbReference>
<name>R7RY03_STEHR</name>
<evidence type="ECO:0000313" key="1">
    <source>
        <dbReference type="EMBL" id="EIM79775.1"/>
    </source>
</evidence>
<evidence type="ECO:0000313" key="2">
    <source>
        <dbReference type="Proteomes" id="UP000053927"/>
    </source>
</evidence>
<accession>R7RY03</accession>
<organism evidence="1 2">
    <name type="scientific">Stereum hirsutum (strain FP-91666)</name>
    <name type="common">White-rot fungus</name>
    <dbReference type="NCBI Taxonomy" id="721885"/>
    <lineage>
        <taxon>Eukaryota</taxon>
        <taxon>Fungi</taxon>
        <taxon>Dikarya</taxon>
        <taxon>Basidiomycota</taxon>
        <taxon>Agaricomycotina</taxon>
        <taxon>Agaricomycetes</taxon>
        <taxon>Russulales</taxon>
        <taxon>Stereaceae</taxon>
        <taxon>Stereum</taxon>
    </lineage>
</organism>
<sequence>MAQCRLVSHAFDRLSIPILVRSVTLKRSGEKAITFCRFMLEGSGRAFLLSIRQLLVYPAACVFSRTAFPPWTDVPSFLSLRHSLLDVITAAKELTLLRFVASSDALLEPHDPESHPECTPHRHLSYMELETMSKPIHPTFLLVQHLSLSLFSFSPSLEREIRVLTVFPALRSFSGPTSAFVSLSFHHQLEFVRLREHRFDCGRPAWIGSDNEVDDVLRAISRVPARSIAIGINILDDEGLASSFWGQLAGVAPLLEDLAVTMSYHDYMVSTSIADRTSSLEALNSLTNLHHVWLHVFERPLPRIKWYRIPPAWVEPRAQPLAQSERLTHCTVGEVWLTWQRCVRVARWDSFTLRLDQSTASYTMGRKRERGLWVESPMLMAQARDGIMFVRVEETGSKTD</sequence>
<protein>
    <submittedName>
        <fullName evidence="1">Uncharacterized protein</fullName>
    </submittedName>
</protein>
<gene>
    <name evidence="1" type="ORF">STEHIDRAFT_116258</name>
</gene>